<evidence type="ECO:0000256" key="2">
    <source>
        <dbReference type="ARBA" id="ARBA00023043"/>
    </source>
</evidence>
<proteinExistence type="predicted"/>
<organism evidence="4 5">
    <name type="scientific">Merluccius polli</name>
    <name type="common">Benguela hake</name>
    <name type="synonym">Merluccius cadenati</name>
    <dbReference type="NCBI Taxonomy" id="89951"/>
    <lineage>
        <taxon>Eukaryota</taxon>
        <taxon>Metazoa</taxon>
        <taxon>Chordata</taxon>
        <taxon>Craniata</taxon>
        <taxon>Vertebrata</taxon>
        <taxon>Euteleostomi</taxon>
        <taxon>Actinopterygii</taxon>
        <taxon>Neopterygii</taxon>
        <taxon>Teleostei</taxon>
        <taxon>Neoteleostei</taxon>
        <taxon>Acanthomorphata</taxon>
        <taxon>Zeiogadaria</taxon>
        <taxon>Gadariae</taxon>
        <taxon>Gadiformes</taxon>
        <taxon>Gadoidei</taxon>
        <taxon>Merlucciidae</taxon>
        <taxon>Merluccius</taxon>
    </lineage>
</organism>
<dbReference type="Pfam" id="PF12796">
    <property type="entry name" value="Ank_2"/>
    <property type="match status" value="1"/>
</dbReference>
<keyword evidence="1" id="KW-0677">Repeat</keyword>
<gene>
    <name evidence="4" type="primary">Ankrd61</name>
    <name evidence="4" type="ORF">N1851_013522</name>
</gene>
<evidence type="ECO:0000256" key="3">
    <source>
        <dbReference type="PROSITE-ProRule" id="PRU00023"/>
    </source>
</evidence>
<evidence type="ECO:0000256" key="1">
    <source>
        <dbReference type="ARBA" id="ARBA00022737"/>
    </source>
</evidence>
<dbReference type="PANTHER" id="PTHR24189:SF50">
    <property type="entry name" value="ANKYRIN REPEAT AND SOCS BOX PROTEIN 2"/>
    <property type="match status" value="1"/>
</dbReference>
<dbReference type="PRINTS" id="PR01415">
    <property type="entry name" value="ANKYRIN"/>
</dbReference>
<dbReference type="InterPro" id="IPR036770">
    <property type="entry name" value="Ankyrin_rpt-contain_sf"/>
</dbReference>
<accession>A0AA47MVW2</accession>
<dbReference type="Proteomes" id="UP001174136">
    <property type="component" value="Unassembled WGS sequence"/>
</dbReference>
<reference evidence="4" key="1">
    <citation type="journal article" date="2023" name="Front. Mar. Sci.">
        <title>A new Merluccius polli reference genome to investigate the effects of global change in West African waters.</title>
        <authorList>
            <person name="Mateo J.L."/>
            <person name="Blanco-Fernandez C."/>
            <person name="Garcia-Vazquez E."/>
            <person name="Machado-Schiaffino G."/>
        </authorList>
    </citation>
    <scope>NUCLEOTIDE SEQUENCE</scope>
    <source>
        <strain evidence="4">C29</strain>
        <tissue evidence="4">Fin</tissue>
    </source>
</reference>
<dbReference type="Gene3D" id="1.25.40.20">
    <property type="entry name" value="Ankyrin repeat-containing domain"/>
    <property type="match status" value="2"/>
</dbReference>
<dbReference type="PROSITE" id="PS50297">
    <property type="entry name" value="ANK_REP_REGION"/>
    <property type="match status" value="4"/>
</dbReference>
<dbReference type="InterPro" id="IPR050745">
    <property type="entry name" value="Multifunctional_regulatory"/>
</dbReference>
<dbReference type="Pfam" id="PF00023">
    <property type="entry name" value="Ank"/>
    <property type="match status" value="1"/>
</dbReference>
<feature type="repeat" description="ANK" evidence="3">
    <location>
        <begin position="129"/>
        <end position="161"/>
    </location>
</feature>
<feature type="repeat" description="ANK" evidence="3">
    <location>
        <begin position="245"/>
        <end position="277"/>
    </location>
</feature>
<keyword evidence="5" id="KW-1185">Reference proteome</keyword>
<comment type="caution">
    <text evidence="4">The sequence shown here is derived from an EMBL/GenBank/DDBJ whole genome shotgun (WGS) entry which is preliminary data.</text>
</comment>
<dbReference type="PROSITE" id="PS50088">
    <property type="entry name" value="ANK_REPEAT"/>
    <property type="match status" value="5"/>
</dbReference>
<name>A0AA47MVW2_MERPO</name>
<feature type="repeat" description="ANK" evidence="3">
    <location>
        <begin position="37"/>
        <end position="69"/>
    </location>
</feature>
<dbReference type="InterPro" id="IPR002110">
    <property type="entry name" value="Ankyrin_rpt"/>
</dbReference>
<keyword evidence="2 3" id="KW-0040">ANK repeat</keyword>
<dbReference type="EMBL" id="JAOPHQ010002353">
    <property type="protein sequence ID" value="KAK0147130.1"/>
    <property type="molecule type" value="Genomic_DNA"/>
</dbReference>
<evidence type="ECO:0000313" key="5">
    <source>
        <dbReference type="Proteomes" id="UP001174136"/>
    </source>
</evidence>
<sequence>MAEDSQHNCCSISTEHRSGVGISIREGGSRHVFRKECDFTQLHAAVSAKNVERLKSLLLAGADLQLRDKKGYTALHVAILSWGHHLRNWPKPHPGILATPNDVLARAELCLRTLCDHGIKINATLGDSSGQAALHLAVCYKVLPAVPILASYGADLNAEDSVGMTPLHLASSTLQKDIVSSLIRLGADVNALAALIQIIRRTGNTPLHLATVAAAIQHNKAPETRLGCISELVEHGADTEVVNWADRTPLQEACACGEEEPVDALLTHGADINRRTEAGEGCLFLFLDRQRDVRRSLLSKLICLTSQPLALHDRHGRLPVVLTGPRYAVQRERLLALSRQPRSLKEMCRNHVYLSQARSRRELRDVLPEAIFDYVFNCWDSAVDVSFVFEDDGKCLGSALSTLESGLLSCPLEPVRSLSRAELSQASAGQAAALAATAF</sequence>
<protein>
    <submittedName>
        <fullName evidence="4">Ankyrin repeat domain-containing protein 61</fullName>
    </submittedName>
</protein>
<dbReference type="Pfam" id="PF13637">
    <property type="entry name" value="Ank_4"/>
    <property type="match status" value="1"/>
</dbReference>
<dbReference type="SMART" id="SM00248">
    <property type="entry name" value="ANK"/>
    <property type="match status" value="6"/>
</dbReference>
<dbReference type="PANTHER" id="PTHR24189">
    <property type="entry name" value="MYOTROPHIN"/>
    <property type="match status" value="1"/>
</dbReference>
<dbReference type="AlphaFoldDB" id="A0AA47MVW2"/>
<feature type="repeat" description="ANK" evidence="3">
    <location>
        <begin position="162"/>
        <end position="194"/>
    </location>
</feature>
<evidence type="ECO:0000313" key="4">
    <source>
        <dbReference type="EMBL" id="KAK0147130.1"/>
    </source>
</evidence>
<dbReference type="SUPFAM" id="SSF48403">
    <property type="entry name" value="Ankyrin repeat"/>
    <property type="match status" value="1"/>
</dbReference>
<feature type="repeat" description="ANK" evidence="3">
    <location>
        <begin position="202"/>
        <end position="244"/>
    </location>
</feature>